<organism evidence="2 3">
    <name type="scientific">Perkinsus olseni</name>
    <name type="common">Perkinsus atlanticus</name>
    <dbReference type="NCBI Taxonomy" id="32597"/>
    <lineage>
        <taxon>Eukaryota</taxon>
        <taxon>Sar</taxon>
        <taxon>Alveolata</taxon>
        <taxon>Perkinsozoa</taxon>
        <taxon>Perkinsea</taxon>
        <taxon>Perkinsida</taxon>
        <taxon>Perkinsidae</taxon>
        <taxon>Perkinsus</taxon>
    </lineage>
</organism>
<name>A0A7J6NG11_PEROL</name>
<dbReference type="EMBL" id="JABANO010040737">
    <property type="protein sequence ID" value="KAF4682776.1"/>
    <property type="molecule type" value="Genomic_DNA"/>
</dbReference>
<proteinExistence type="predicted"/>
<feature type="non-terminal residue" evidence="2">
    <location>
        <position position="1"/>
    </location>
</feature>
<dbReference type="Proteomes" id="UP000553632">
    <property type="component" value="Unassembled WGS sequence"/>
</dbReference>
<feature type="non-terminal residue" evidence="2">
    <location>
        <position position="159"/>
    </location>
</feature>
<feature type="compositionally biased region" description="Basic and acidic residues" evidence="1">
    <location>
        <begin position="11"/>
        <end position="30"/>
    </location>
</feature>
<protein>
    <submittedName>
        <fullName evidence="2">Uncharacterized protein</fullName>
    </submittedName>
</protein>
<dbReference type="AlphaFoldDB" id="A0A7J6NG11"/>
<dbReference type="CDD" id="cd00303">
    <property type="entry name" value="retropepsin_like"/>
    <property type="match status" value="1"/>
</dbReference>
<feature type="region of interest" description="Disordered" evidence="1">
    <location>
        <begin position="1"/>
        <end position="63"/>
    </location>
</feature>
<reference evidence="2 3" key="1">
    <citation type="submission" date="2020-04" db="EMBL/GenBank/DDBJ databases">
        <title>Perkinsus olseni comparative genomics.</title>
        <authorList>
            <person name="Bogema D.R."/>
        </authorList>
    </citation>
    <scope>NUCLEOTIDE SEQUENCE [LARGE SCALE GENOMIC DNA]</scope>
    <source>
        <strain evidence="2 3">ATCC PRA-207</strain>
    </source>
</reference>
<evidence type="ECO:0000256" key="1">
    <source>
        <dbReference type="SAM" id="MobiDB-lite"/>
    </source>
</evidence>
<sequence>GHVKANCPKLALKEARLRSNESGKPSDDGKPAPSKAPVTTPSSDPKASAMILCDEPSQSNQSTDIGSAIREVEICSPPLSVGTSHEKIEKAALFDTGATFNFIGRPLLTSLEDAGYPCSVNKEIRHSVTLADGTKVGSNGCVQLLIRYDGSLRQLSFHI</sequence>
<keyword evidence="3" id="KW-1185">Reference proteome</keyword>
<accession>A0A7J6NG11</accession>
<gene>
    <name evidence="2" type="ORF">FOZ63_024009</name>
</gene>
<comment type="caution">
    <text evidence="2">The sequence shown here is derived from an EMBL/GenBank/DDBJ whole genome shotgun (WGS) entry which is preliminary data.</text>
</comment>
<evidence type="ECO:0000313" key="3">
    <source>
        <dbReference type="Proteomes" id="UP000553632"/>
    </source>
</evidence>
<evidence type="ECO:0000313" key="2">
    <source>
        <dbReference type="EMBL" id="KAF4682776.1"/>
    </source>
</evidence>